<feature type="region of interest" description="Disordered" evidence="1">
    <location>
        <begin position="156"/>
        <end position="178"/>
    </location>
</feature>
<comment type="caution">
    <text evidence="3">The sequence shown here is derived from an EMBL/GenBank/DDBJ whole genome shotgun (WGS) entry which is preliminary data.</text>
</comment>
<evidence type="ECO:0000313" key="3">
    <source>
        <dbReference type="EMBL" id="MDN4615245.1"/>
    </source>
</evidence>
<proteinExistence type="predicted"/>
<keyword evidence="2" id="KW-1133">Transmembrane helix</keyword>
<feature type="transmembrane region" description="Helical" evidence="2">
    <location>
        <begin position="6"/>
        <end position="27"/>
    </location>
</feature>
<dbReference type="EMBL" id="JAROCF010000001">
    <property type="protein sequence ID" value="MDN4615245.1"/>
    <property type="molecule type" value="Genomic_DNA"/>
</dbReference>
<dbReference type="Gene3D" id="3.40.50.1820">
    <property type="entry name" value="alpha/beta hydrolase"/>
    <property type="match status" value="1"/>
</dbReference>
<dbReference type="Proteomes" id="UP001174208">
    <property type="component" value="Unassembled WGS sequence"/>
</dbReference>
<feature type="transmembrane region" description="Helical" evidence="2">
    <location>
        <begin position="97"/>
        <end position="116"/>
    </location>
</feature>
<dbReference type="PANTHER" id="PTHR48098:SF1">
    <property type="entry name" value="DIACYLGLYCEROL ACYLTRANSFERASE_MYCOLYLTRANSFERASE AG85A"/>
    <property type="match status" value="1"/>
</dbReference>
<dbReference type="InterPro" id="IPR050583">
    <property type="entry name" value="Mycobacterial_A85_antigen"/>
</dbReference>
<dbReference type="SUPFAM" id="SSF53474">
    <property type="entry name" value="alpha/beta-Hydrolases"/>
    <property type="match status" value="1"/>
</dbReference>
<dbReference type="InterPro" id="IPR000801">
    <property type="entry name" value="Esterase-like"/>
</dbReference>
<feature type="transmembrane region" description="Helical" evidence="2">
    <location>
        <begin position="34"/>
        <end position="52"/>
    </location>
</feature>
<dbReference type="RefSeq" id="WP_301208562.1">
    <property type="nucleotide sequence ID" value="NZ_JAROCF010000001.1"/>
</dbReference>
<organism evidence="3 4">
    <name type="scientific">Leifsonia williamsii</name>
    <dbReference type="NCBI Taxonomy" id="3035919"/>
    <lineage>
        <taxon>Bacteria</taxon>
        <taxon>Bacillati</taxon>
        <taxon>Actinomycetota</taxon>
        <taxon>Actinomycetes</taxon>
        <taxon>Micrococcales</taxon>
        <taxon>Microbacteriaceae</taxon>
        <taxon>Leifsonia</taxon>
    </lineage>
</organism>
<keyword evidence="4" id="KW-1185">Reference proteome</keyword>
<keyword evidence="2" id="KW-0812">Transmembrane</keyword>
<keyword evidence="2" id="KW-0472">Membrane</keyword>
<sequence length="440" mass="45833">MTLRIDAPAFLAVVYAIAAALALYLLARRGRRRLLAGVLAAVGGALLGWLLVWLLDDVFDVFGVGLTPTTTAWVAAGVAGVALAVANLVGSRWWRKVVAIASIPLFVLAAFAGVNVDFGAYRDLDDALGVVPYRGLDLHHERGEVVAGRDWTQAAAVPAGDPSAGPSADPAGDPPAKGEVGTVRIPGVRSHFPAREAVVYLPPVALGANPPVLPVMYAFSGQPGAPSDMFTAGRVAQVMDAFARTHRGYAPIVVAADQLGGPGRNPMCVDSRAGGNAATYLLTDVRQWITSHLRVSSDPAAWSVFGYSEGATCAVQFATGHPELFGSALASSSELGPTLGDERTTIASGFGGSRAAYEAAQPAAQMAAHTPYRDSLVIFGVGQNDARYLAYARTLHADAEKAGMRTELLVSPGSAHDWNTVRYTLRNGFPAIAAHLGLGS</sequence>
<dbReference type="GO" id="GO:0016787">
    <property type="term" value="F:hydrolase activity"/>
    <property type="evidence" value="ECO:0007669"/>
    <property type="project" value="UniProtKB-KW"/>
</dbReference>
<feature type="transmembrane region" description="Helical" evidence="2">
    <location>
        <begin position="72"/>
        <end position="90"/>
    </location>
</feature>
<name>A0ABT8KCR0_9MICO</name>
<gene>
    <name evidence="3" type="ORF">P5G50_12380</name>
</gene>
<evidence type="ECO:0000313" key="4">
    <source>
        <dbReference type="Proteomes" id="UP001174208"/>
    </source>
</evidence>
<dbReference type="Pfam" id="PF00756">
    <property type="entry name" value="Esterase"/>
    <property type="match status" value="1"/>
</dbReference>
<protein>
    <submittedName>
        <fullName evidence="3">Alpha/beta hydrolase-fold protein</fullName>
    </submittedName>
</protein>
<reference evidence="3" key="1">
    <citation type="submission" date="2023-06" db="EMBL/GenBank/DDBJ databases">
        <title>MT1 and MT2 Draft Genomes of Novel Species.</title>
        <authorList>
            <person name="Venkateswaran K."/>
        </authorList>
    </citation>
    <scope>NUCLEOTIDE SEQUENCE</scope>
    <source>
        <strain evidence="3">F6_8S_P_1B</strain>
    </source>
</reference>
<accession>A0ABT8KCR0</accession>
<dbReference type="InterPro" id="IPR029058">
    <property type="entry name" value="AB_hydrolase_fold"/>
</dbReference>
<keyword evidence="3" id="KW-0378">Hydrolase</keyword>
<evidence type="ECO:0000256" key="2">
    <source>
        <dbReference type="SAM" id="Phobius"/>
    </source>
</evidence>
<dbReference type="PANTHER" id="PTHR48098">
    <property type="entry name" value="ENTEROCHELIN ESTERASE-RELATED"/>
    <property type="match status" value="1"/>
</dbReference>
<evidence type="ECO:0000256" key="1">
    <source>
        <dbReference type="SAM" id="MobiDB-lite"/>
    </source>
</evidence>
<feature type="compositionally biased region" description="Low complexity" evidence="1">
    <location>
        <begin position="156"/>
        <end position="175"/>
    </location>
</feature>